<keyword evidence="3" id="KW-1185">Reference proteome</keyword>
<evidence type="ECO:0000313" key="2">
    <source>
        <dbReference type="EMBL" id="MBB6452469.1"/>
    </source>
</evidence>
<dbReference type="RefSeq" id="WP_174494878.1">
    <property type="nucleotide sequence ID" value="NZ_CADDWK010000002.1"/>
</dbReference>
<evidence type="ECO:0000259" key="1">
    <source>
        <dbReference type="PROSITE" id="PS51186"/>
    </source>
</evidence>
<reference evidence="2 3" key="1">
    <citation type="submission" date="2020-08" db="EMBL/GenBank/DDBJ databases">
        <title>Genomic Encyclopedia of Type Strains, Phase IV (KMG-IV): sequencing the most valuable type-strain genomes for metagenomic binning, comparative biology and taxonomic classification.</title>
        <authorList>
            <person name="Goeker M."/>
        </authorList>
    </citation>
    <scope>NUCLEOTIDE SEQUENCE [LARGE SCALE GENOMIC DNA]</scope>
    <source>
        <strain evidence="2 3">DSM 19612</strain>
    </source>
</reference>
<proteinExistence type="predicted"/>
<dbReference type="AlphaFoldDB" id="A0A841PUD9"/>
<keyword evidence="2" id="KW-0808">Transferase</keyword>
<dbReference type="CDD" id="cd04301">
    <property type="entry name" value="NAT_SF"/>
    <property type="match status" value="1"/>
</dbReference>
<dbReference type="SUPFAM" id="SSF55729">
    <property type="entry name" value="Acyl-CoA N-acyltransferases (Nat)"/>
    <property type="match status" value="1"/>
</dbReference>
<dbReference type="GO" id="GO:0035447">
    <property type="term" value="F:mycothiol synthase activity"/>
    <property type="evidence" value="ECO:0007669"/>
    <property type="project" value="UniProtKB-EC"/>
</dbReference>
<dbReference type="EMBL" id="JACHGH010000002">
    <property type="protein sequence ID" value="MBB6452469.1"/>
    <property type="molecule type" value="Genomic_DNA"/>
</dbReference>
<dbReference type="EC" id="2.3.1.189" evidence="2"/>
<dbReference type="Proteomes" id="UP000581688">
    <property type="component" value="Unassembled WGS sequence"/>
</dbReference>
<dbReference type="InterPro" id="IPR000182">
    <property type="entry name" value="GNAT_dom"/>
</dbReference>
<keyword evidence="2" id="KW-0012">Acyltransferase</keyword>
<sequence length="191" mass="21893">MPNKKALILLCPQSFIQSPPEPTIPSGYCVRTFRQEDKKNYVELLEKEGWLLDETELEDFFDRVIPNGLFFLIDKRSKEIVASAVALHNPKSSHYTFPFGGDIGFVFTRPAHRKKGLGLAVTNLATNRLIKAGYSSIRIVTNDHRLPALKTYLNLGFIPFLYASDMEQRWKDVYTILGLPFNKERCLKINK</sequence>
<organism evidence="2 3">
    <name type="scientific">Salirhabdus euzebyi</name>
    <dbReference type="NCBI Taxonomy" id="394506"/>
    <lineage>
        <taxon>Bacteria</taxon>
        <taxon>Bacillati</taxon>
        <taxon>Bacillota</taxon>
        <taxon>Bacilli</taxon>
        <taxon>Bacillales</taxon>
        <taxon>Bacillaceae</taxon>
        <taxon>Salirhabdus</taxon>
    </lineage>
</organism>
<name>A0A841PUD9_9BACI</name>
<feature type="domain" description="N-acetyltransferase" evidence="1">
    <location>
        <begin position="28"/>
        <end position="180"/>
    </location>
</feature>
<dbReference type="Gene3D" id="3.40.630.30">
    <property type="match status" value="1"/>
</dbReference>
<accession>A0A841PUD9</accession>
<gene>
    <name evidence="2" type="ORF">HNQ94_000914</name>
</gene>
<comment type="caution">
    <text evidence="2">The sequence shown here is derived from an EMBL/GenBank/DDBJ whole genome shotgun (WGS) entry which is preliminary data.</text>
</comment>
<evidence type="ECO:0000313" key="3">
    <source>
        <dbReference type="Proteomes" id="UP000581688"/>
    </source>
</evidence>
<protein>
    <submittedName>
        <fullName evidence="2">Mycothiol synthase</fullName>
        <ecNumber evidence="2">2.3.1.189</ecNumber>
    </submittedName>
</protein>
<dbReference type="InterPro" id="IPR016181">
    <property type="entry name" value="Acyl_CoA_acyltransferase"/>
</dbReference>
<dbReference type="Pfam" id="PF00583">
    <property type="entry name" value="Acetyltransf_1"/>
    <property type="match status" value="1"/>
</dbReference>
<dbReference type="PROSITE" id="PS51186">
    <property type="entry name" value="GNAT"/>
    <property type="match status" value="1"/>
</dbReference>